<dbReference type="SMART" id="SM00382">
    <property type="entry name" value="AAA"/>
    <property type="match status" value="1"/>
</dbReference>
<dbReference type="PANTHER" id="PTHR43581:SF3">
    <property type="entry name" value="AAA+ ATPASE DOMAIN-CONTAINING PROTEIN"/>
    <property type="match status" value="1"/>
</dbReference>
<dbReference type="EMBL" id="DXBB01000109">
    <property type="protein sequence ID" value="HIZ73410.1"/>
    <property type="molecule type" value="Genomic_DNA"/>
</dbReference>
<gene>
    <name evidence="2" type="ORF">H9964_07495</name>
</gene>
<dbReference type="InterPro" id="IPR003593">
    <property type="entry name" value="AAA+_ATPase"/>
</dbReference>
<dbReference type="GO" id="GO:0016887">
    <property type="term" value="F:ATP hydrolysis activity"/>
    <property type="evidence" value="ECO:0007669"/>
    <property type="project" value="InterPro"/>
</dbReference>
<name>A0A9D2G6V2_9FIRM</name>
<dbReference type="Pfam" id="PF13304">
    <property type="entry name" value="AAA_21"/>
    <property type="match status" value="1"/>
</dbReference>
<comment type="caution">
    <text evidence="2">The sequence shown here is derived from an EMBL/GenBank/DDBJ whole genome shotgun (WGS) entry which is preliminary data.</text>
</comment>
<reference evidence="2" key="2">
    <citation type="submission" date="2021-04" db="EMBL/GenBank/DDBJ databases">
        <authorList>
            <person name="Gilroy R."/>
        </authorList>
    </citation>
    <scope>NUCLEOTIDE SEQUENCE</scope>
    <source>
        <strain evidence="2">ChiW7-2402</strain>
    </source>
</reference>
<dbReference type="PANTHER" id="PTHR43581">
    <property type="entry name" value="ATP/GTP PHOSPHATASE"/>
    <property type="match status" value="1"/>
</dbReference>
<sequence length="297" mass="34493">MIYLSEFVFPGYDEEYRARLDEKRTCFNTMYPFFVLSSRGLERLDFAPVTILYGGNGSGKTTALNVIAEALSLKCDAPFNRSSFFDDYVKLCRFRTLGPLPEESRAVSSDDVFDYMLSLRAVNEGIDAKREELFDEYFERRRSGPFQMQSLDDYDELKKVTDARKKTLSGYVRAGGMDRNVREQSNGESAYFYFTSRIQGAGLYLLDEPENSLSPQKQLELKQFLEEEARFFDCQFIIATHSPFLLSLRGAKIYDFDGDPVDVKRWTELESVQTYFRFFEEHRSAFLRSRPVPDKKS</sequence>
<dbReference type="AlphaFoldDB" id="A0A9D2G6V2"/>
<accession>A0A9D2G6V2</accession>
<evidence type="ECO:0000313" key="2">
    <source>
        <dbReference type="EMBL" id="HIZ73410.1"/>
    </source>
</evidence>
<dbReference type="InterPro" id="IPR003959">
    <property type="entry name" value="ATPase_AAA_core"/>
</dbReference>
<dbReference type="SUPFAM" id="SSF52540">
    <property type="entry name" value="P-loop containing nucleoside triphosphate hydrolases"/>
    <property type="match status" value="1"/>
</dbReference>
<evidence type="ECO:0000259" key="1">
    <source>
        <dbReference type="SMART" id="SM00382"/>
    </source>
</evidence>
<proteinExistence type="predicted"/>
<dbReference type="CDD" id="cd00267">
    <property type="entry name" value="ABC_ATPase"/>
    <property type="match status" value="1"/>
</dbReference>
<evidence type="ECO:0000313" key="3">
    <source>
        <dbReference type="Proteomes" id="UP000824102"/>
    </source>
</evidence>
<protein>
    <submittedName>
        <fullName evidence="2">AAA family ATPase</fullName>
    </submittedName>
</protein>
<dbReference type="InterPro" id="IPR051396">
    <property type="entry name" value="Bact_Antivir_Def_Nuclease"/>
</dbReference>
<dbReference type="Gene3D" id="3.40.50.300">
    <property type="entry name" value="P-loop containing nucleotide triphosphate hydrolases"/>
    <property type="match status" value="1"/>
</dbReference>
<dbReference type="Proteomes" id="UP000824102">
    <property type="component" value="Unassembled WGS sequence"/>
</dbReference>
<dbReference type="GO" id="GO:0005524">
    <property type="term" value="F:ATP binding"/>
    <property type="evidence" value="ECO:0007669"/>
    <property type="project" value="InterPro"/>
</dbReference>
<organism evidence="2 3">
    <name type="scientific">Candidatus Gallimonas intestinavium</name>
    <dbReference type="NCBI Taxonomy" id="2838603"/>
    <lineage>
        <taxon>Bacteria</taxon>
        <taxon>Bacillati</taxon>
        <taxon>Bacillota</taxon>
        <taxon>Clostridia</taxon>
        <taxon>Candidatus Gallimonas</taxon>
    </lineage>
</organism>
<reference evidence="2" key="1">
    <citation type="journal article" date="2021" name="PeerJ">
        <title>Extensive microbial diversity within the chicken gut microbiome revealed by metagenomics and culture.</title>
        <authorList>
            <person name="Gilroy R."/>
            <person name="Ravi A."/>
            <person name="Getino M."/>
            <person name="Pursley I."/>
            <person name="Horton D.L."/>
            <person name="Alikhan N.F."/>
            <person name="Baker D."/>
            <person name="Gharbi K."/>
            <person name="Hall N."/>
            <person name="Watson M."/>
            <person name="Adriaenssens E.M."/>
            <person name="Foster-Nyarko E."/>
            <person name="Jarju S."/>
            <person name="Secka A."/>
            <person name="Antonio M."/>
            <person name="Oren A."/>
            <person name="Chaudhuri R.R."/>
            <person name="La Ragione R."/>
            <person name="Hildebrand F."/>
            <person name="Pallen M.J."/>
        </authorList>
    </citation>
    <scope>NUCLEOTIDE SEQUENCE</scope>
    <source>
        <strain evidence="2">ChiW7-2402</strain>
    </source>
</reference>
<dbReference type="InterPro" id="IPR027417">
    <property type="entry name" value="P-loop_NTPase"/>
</dbReference>
<feature type="domain" description="AAA+ ATPase" evidence="1">
    <location>
        <begin position="46"/>
        <end position="260"/>
    </location>
</feature>